<dbReference type="PRINTS" id="PR01438">
    <property type="entry name" value="UNVRSLSTRESS"/>
</dbReference>
<sequence length="278" mass="29726">MSYKTILAIVGIPHGERSLRSAADICASTGAHLSVLIVKLAAPPPIGDYAAAVSVDWLDGRQRDMTRLQEAAEKATAVLEPIISSFDVTTMYTEVAWADDEIGGRARYADLTLVGDGLIEDPELRSRVIDGALFQSARPVLIIPKGKAATLAPKKVVLAWDSGFEAARAAREALDILAGADEVYVTMVDPSASYGRNGEEPGADVAGYLVRHGISVDVLRLPSEGRSICEVLNRYAQDASVDLIVMGAYGHSRMRERVFGGVTQSMLETATVPVLMAR</sequence>
<evidence type="ECO:0000256" key="1">
    <source>
        <dbReference type="ARBA" id="ARBA00008791"/>
    </source>
</evidence>
<evidence type="ECO:0000313" key="3">
    <source>
        <dbReference type="EMBL" id="NVD39925.1"/>
    </source>
</evidence>
<protein>
    <submittedName>
        <fullName evidence="3">Universal stress protein</fullName>
    </submittedName>
</protein>
<evidence type="ECO:0000313" key="4">
    <source>
        <dbReference type="Proteomes" id="UP000520198"/>
    </source>
</evidence>
<dbReference type="InterPro" id="IPR006015">
    <property type="entry name" value="Universal_stress_UspA"/>
</dbReference>
<dbReference type="EMBL" id="JABWDU010000003">
    <property type="protein sequence ID" value="NVD39925.1"/>
    <property type="molecule type" value="Genomic_DNA"/>
</dbReference>
<dbReference type="Gene3D" id="3.40.50.12370">
    <property type="match status" value="1"/>
</dbReference>
<dbReference type="RefSeq" id="WP_176353474.1">
    <property type="nucleotide sequence ID" value="NZ_JABWDU010000003.1"/>
</dbReference>
<name>A0A7Y6Q6U1_9HYPH</name>
<dbReference type="Pfam" id="PF00582">
    <property type="entry name" value="Usp"/>
    <property type="match status" value="1"/>
</dbReference>
<feature type="domain" description="UspA" evidence="2">
    <location>
        <begin position="154"/>
        <end position="278"/>
    </location>
</feature>
<proteinExistence type="inferred from homology"/>
<comment type="caution">
    <text evidence="3">The sequence shown here is derived from an EMBL/GenBank/DDBJ whole genome shotgun (WGS) entry which is preliminary data.</text>
</comment>
<dbReference type="CDD" id="cd00293">
    <property type="entry name" value="USP-like"/>
    <property type="match status" value="1"/>
</dbReference>
<keyword evidence="4" id="KW-1185">Reference proteome</keyword>
<dbReference type="Proteomes" id="UP000520198">
    <property type="component" value="Unassembled WGS sequence"/>
</dbReference>
<comment type="similarity">
    <text evidence="1">Belongs to the universal stress protein A family.</text>
</comment>
<dbReference type="PANTHER" id="PTHR46268">
    <property type="entry name" value="STRESS RESPONSE PROTEIN NHAX"/>
    <property type="match status" value="1"/>
</dbReference>
<evidence type="ECO:0000259" key="2">
    <source>
        <dbReference type="Pfam" id="PF00582"/>
    </source>
</evidence>
<reference evidence="3 4" key="1">
    <citation type="submission" date="2020-06" db="EMBL/GenBank/DDBJ databases">
        <authorList>
            <person name="Grouzdev D.S."/>
        </authorList>
    </citation>
    <scope>NUCLEOTIDE SEQUENCE [LARGE SCALE GENOMIC DNA]</scope>
    <source>
        <strain evidence="3 4">HO-A22</strain>
    </source>
</reference>
<dbReference type="InterPro" id="IPR006016">
    <property type="entry name" value="UspA"/>
</dbReference>
<gene>
    <name evidence="3" type="ORF">HT585_13745</name>
</gene>
<dbReference type="AlphaFoldDB" id="A0A7Y6Q6U1"/>
<dbReference type="SUPFAM" id="SSF52402">
    <property type="entry name" value="Adenine nucleotide alpha hydrolases-like"/>
    <property type="match status" value="1"/>
</dbReference>
<accession>A0A7Y6Q6U1</accession>
<dbReference type="PANTHER" id="PTHR46268:SF15">
    <property type="entry name" value="UNIVERSAL STRESS PROTEIN HP_0031"/>
    <property type="match status" value="1"/>
</dbReference>
<organism evidence="3 4">
    <name type="scientific">Ensifer oleiphilus</name>
    <dbReference type="NCBI Taxonomy" id="2742698"/>
    <lineage>
        <taxon>Bacteria</taxon>
        <taxon>Pseudomonadati</taxon>
        <taxon>Pseudomonadota</taxon>
        <taxon>Alphaproteobacteria</taxon>
        <taxon>Hyphomicrobiales</taxon>
        <taxon>Rhizobiaceae</taxon>
        <taxon>Sinorhizobium/Ensifer group</taxon>
        <taxon>Ensifer</taxon>
    </lineage>
</organism>